<dbReference type="OrthoDB" id="2991872at2759"/>
<dbReference type="CDD" id="cd00067">
    <property type="entry name" value="GAL4"/>
    <property type="match status" value="1"/>
</dbReference>
<proteinExistence type="predicted"/>
<protein>
    <recommendedName>
        <fullName evidence="2">Zn(2)-C6 fungal-type domain-containing protein</fullName>
    </recommendedName>
</protein>
<dbReference type="SUPFAM" id="SSF57701">
    <property type="entry name" value="Zn2/Cys6 DNA-binding domain"/>
    <property type="match status" value="1"/>
</dbReference>
<keyword evidence="1" id="KW-0539">Nucleus</keyword>
<dbReference type="InParanoid" id="A0A0C3GK87"/>
<organism evidence="3 4">
    <name type="scientific">Oidiodendron maius (strain Zn)</name>
    <dbReference type="NCBI Taxonomy" id="913774"/>
    <lineage>
        <taxon>Eukaryota</taxon>
        <taxon>Fungi</taxon>
        <taxon>Dikarya</taxon>
        <taxon>Ascomycota</taxon>
        <taxon>Pezizomycotina</taxon>
        <taxon>Leotiomycetes</taxon>
        <taxon>Leotiomycetes incertae sedis</taxon>
        <taxon>Myxotrichaceae</taxon>
        <taxon>Oidiodendron</taxon>
    </lineage>
</organism>
<evidence type="ECO:0000256" key="1">
    <source>
        <dbReference type="ARBA" id="ARBA00023242"/>
    </source>
</evidence>
<dbReference type="SMART" id="SM00066">
    <property type="entry name" value="GAL4"/>
    <property type="match status" value="1"/>
</dbReference>
<feature type="domain" description="Zn(2)-C6 fungal-type" evidence="2">
    <location>
        <begin position="10"/>
        <end position="39"/>
    </location>
</feature>
<name>A0A0C3GK87_OIDMZ</name>
<dbReference type="Pfam" id="PF00172">
    <property type="entry name" value="Zn_clus"/>
    <property type="match status" value="1"/>
</dbReference>
<dbReference type="GO" id="GO:0000981">
    <property type="term" value="F:DNA-binding transcription factor activity, RNA polymerase II-specific"/>
    <property type="evidence" value="ECO:0007669"/>
    <property type="project" value="InterPro"/>
</dbReference>
<evidence type="ECO:0000313" key="4">
    <source>
        <dbReference type="Proteomes" id="UP000054321"/>
    </source>
</evidence>
<evidence type="ECO:0000313" key="3">
    <source>
        <dbReference type="EMBL" id="KIM96560.1"/>
    </source>
</evidence>
<dbReference type="GO" id="GO:0008270">
    <property type="term" value="F:zinc ion binding"/>
    <property type="evidence" value="ECO:0007669"/>
    <property type="project" value="InterPro"/>
</dbReference>
<dbReference type="InterPro" id="IPR001138">
    <property type="entry name" value="Zn2Cys6_DnaBD"/>
</dbReference>
<dbReference type="EMBL" id="KN832884">
    <property type="protein sequence ID" value="KIM96560.1"/>
    <property type="molecule type" value="Genomic_DNA"/>
</dbReference>
<dbReference type="InterPro" id="IPR036864">
    <property type="entry name" value="Zn2-C6_fun-type_DNA-bd_sf"/>
</dbReference>
<dbReference type="STRING" id="913774.A0A0C3GK87"/>
<dbReference type="HOGENOM" id="CLU_013866_5_3_1"/>
<dbReference type="AlphaFoldDB" id="A0A0C3GK87"/>
<reference evidence="4" key="2">
    <citation type="submission" date="2015-01" db="EMBL/GenBank/DDBJ databases">
        <title>Evolutionary Origins and Diversification of the Mycorrhizal Mutualists.</title>
        <authorList>
            <consortium name="DOE Joint Genome Institute"/>
            <consortium name="Mycorrhizal Genomics Consortium"/>
            <person name="Kohler A."/>
            <person name="Kuo A."/>
            <person name="Nagy L.G."/>
            <person name="Floudas D."/>
            <person name="Copeland A."/>
            <person name="Barry K.W."/>
            <person name="Cichocki N."/>
            <person name="Veneault-Fourrey C."/>
            <person name="LaButti K."/>
            <person name="Lindquist E.A."/>
            <person name="Lipzen A."/>
            <person name="Lundell T."/>
            <person name="Morin E."/>
            <person name="Murat C."/>
            <person name="Riley R."/>
            <person name="Ohm R."/>
            <person name="Sun H."/>
            <person name="Tunlid A."/>
            <person name="Henrissat B."/>
            <person name="Grigoriev I.V."/>
            <person name="Hibbett D.S."/>
            <person name="Martin F."/>
        </authorList>
    </citation>
    <scope>NUCLEOTIDE SEQUENCE [LARGE SCALE GENOMIC DNA]</scope>
    <source>
        <strain evidence="4">Zn</strain>
    </source>
</reference>
<accession>A0A0C3GK87</accession>
<sequence>MPFRGRPSEACGPCRKGRLRCDRKRPSCGQCIRKSISCVGYRNVSLLLFKDESESIARKVQWEKNGELYPPTFPGQGHENEPPGVTDFNTVDIVPSPSCSLMPFHDDLAVGYFMSSYVPGSPFYYLPEIYGTAVSTAQDAVSPIVMAVSLASLSLHVGNDLQLMRNSRMHYSKALTEINVALASSNTAILDSNLISVLMLGFYEAISFSNYRSSTSWTAHTLGAVQLLRLRGTKQLMTDLGRHLFMQTCNNIRSGCLQRGMPVPDDFLQLYKEAEPFLDPGSLVVRFGLLLDKIISLKVQLESLIPAQRISGFIYEVLQLDEETRALMNMLPDSWRPQVMPLHMTPRWAYQGLAHQYPGHLIARHWNILRLTRAFLNEVIWYMGTFVVRAKEQGMPEIWQHCKDLDTDALQTTAAANRIQIFTDVLASVPHFLDESGTTFTPAARLLIWPLTIVAERGMMLEPMRQYALWCLYEIARQARVPQALHAAEAVERGSCTDWMHLFTLG</sequence>
<dbReference type="PROSITE" id="PS00463">
    <property type="entry name" value="ZN2_CY6_FUNGAL_1"/>
    <property type="match status" value="1"/>
</dbReference>
<dbReference type="Gene3D" id="4.10.240.10">
    <property type="entry name" value="Zn(2)-C6 fungal-type DNA-binding domain"/>
    <property type="match status" value="1"/>
</dbReference>
<dbReference type="PANTHER" id="PTHR38791">
    <property type="entry name" value="ZN(II)2CYS6 TRANSCRIPTION FACTOR (EUROFUNG)-RELATED-RELATED"/>
    <property type="match status" value="1"/>
</dbReference>
<gene>
    <name evidence="3" type="ORF">OIDMADRAFT_33198</name>
</gene>
<dbReference type="InterPro" id="IPR053175">
    <property type="entry name" value="DHMBA_Reg_Transcription_Factor"/>
</dbReference>
<dbReference type="Proteomes" id="UP000054321">
    <property type="component" value="Unassembled WGS sequence"/>
</dbReference>
<evidence type="ECO:0000259" key="2">
    <source>
        <dbReference type="PROSITE" id="PS50048"/>
    </source>
</evidence>
<reference evidence="3 4" key="1">
    <citation type="submission" date="2014-04" db="EMBL/GenBank/DDBJ databases">
        <authorList>
            <consortium name="DOE Joint Genome Institute"/>
            <person name="Kuo A."/>
            <person name="Martino E."/>
            <person name="Perotto S."/>
            <person name="Kohler A."/>
            <person name="Nagy L.G."/>
            <person name="Floudas D."/>
            <person name="Copeland A."/>
            <person name="Barry K.W."/>
            <person name="Cichocki N."/>
            <person name="Veneault-Fourrey C."/>
            <person name="LaButti K."/>
            <person name="Lindquist E.A."/>
            <person name="Lipzen A."/>
            <person name="Lundell T."/>
            <person name="Morin E."/>
            <person name="Murat C."/>
            <person name="Sun H."/>
            <person name="Tunlid A."/>
            <person name="Henrissat B."/>
            <person name="Grigoriev I.V."/>
            <person name="Hibbett D.S."/>
            <person name="Martin F."/>
            <person name="Nordberg H.P."/>
            <person name="Cantor M.N."/>
            <person name="Hua S.X."/>
        </authorList>
    </citation>
    <scope>NUCLEOTIDE SEQUENCE [LARGE SCALE GENOMIC DNA]</scope>
    <source>
        <strain evidence="3 4">Zn</strain>
    </source>
</reference>
<keyword evidence="4" id="KW-1185">Reference proteome</keyword>
<dbReference type="PROSITE" id="PS50048">
    <property type="entry name" value="ZN2_CY6_FUNGAL_2"/>
    <property type="match status" value="1"/>
</dbReference>